<evidence type="ECO:0000313" key="8">
    <source>
        <dbReference type="Proteomes" id="UP000325902"/>
    </source>
</evidence>
<evidence type="ECO:0000256" key="6">
    <source>
        <dbReference type="SAM" id="Phobius"/>
    </source>
</evidence>
<dbReference type="AlphaFoldDB" id="A0A5N5D3B8"/>
<comment type="subcellular location">
    <subcellularLocation>
        <location evidence="1">Membrane</location>
        <topology evidence="1">Multi-pass membrane protein</topology>
    </subcellularLocation>
</comment>
<evidence type="ECO:0008006" key="9">
    <source>
        <dbReference type="Google" id="ProtNLM"/>
    </source>
</evidence>
<proteinExistence type="predicted"/>
<dbReference type="Proteomes" id="UP000325902">
    <property type="component" value="Unassembled WGS sequence"/>
</dbReference>
<evidence type="ECO:0000313" key="7">
    <source>
        <dbReference type="EMBL" id="KAB2572179.1"/>
    </source>
</evidence>
<organism evidence="7 8">
    <name type="scientific">Lasiodiplodia theobromae</name>
    <dbReference type="NCBI Taxonomy" id="45133"/>
    <lineage>
        <taxon>Eukaryota</taxon>
        <taxon>Fungi</taxon>
        <taxon>Dikarya</taxon>
        <taxon>Ascomycota</taxon>
        <taxon>Pezizomycotina</taxon>
        <taxon>Dothideomycetes</taxon>
        <taxon>Dothideomycetes incertae sedis</taxon>
        <taxon>Botryosphaeriales</taxon>
        <taxon>Botryosphaeriaceae</taxon>
        <taxon>Lasiodiplodia</taxon>
    </lineage>
</organism>
<dbReference type="GO" id="GO:0046873">
    <property type="term" value="F:metal ion transmembrane transporter activity"/>
    <property type="evidence" value="ECO:0007669"/>
    <property type="project" value="InterPro"/>
</dbReference>
<evidence type="ECO:0000256" key="3">
    <source>
        <dbReference type="ARBA" id="ARBA00022989"/>
    </source>
</evidence>
<feature type="region of interest" description="Disordered" evidence="5">
    <location>
        <begin position="243"/>
        <end position="297"/>
    </location>
</feature>
<evidence type="ECO:0000256" key="4">
    <source>
        <dbReference type="ARBA" id="ARBA00023136"/>
    </source>
</evidence>
<dbReference type="Pfam" id="PF01544">
    <property type="entry name" value="CorA"/>
    <property type="match status" value="1"/>
</dbReference>
<dbReference type="PANTHER" id="PTHR47685">
    <property type="entry name" value="MAGNESIUM TRANSPORT PROTEIN CORA"/>
    <property type="match status" value="1"/>
</dbReference>
<sequence>MKESEQLKEIRNVLDEIKMIRSVLKDQLKVVGSLKRIVAPDFTQSEKKFSDVLVLIRETDESFDVMEAHAKEVEKGLEHLLDLKQKQANLWEARSSREGAEEAAKQGRTILVFTVVTIIFLPLSFMASFFSLGISIFPKSDGENNFPIGWVSALLFGVSFAVSIPFVLLAFNIEKFSDAWTRLKHSTNKHTAFIFLKPLRESRRLPSESIRATGHKWYREWVSFIAKHDLPLKPNDEMEARLKREMEGQQPGDEQSPELIFDTDSSSEGEVTDDEEEMELIMRQDDRQSNLLRRMKS</sequence>
<protein>
    <recommendedName>
        <fullName evidence="9">Ankyrin repeat protein</fullName>
    </recommendedName>
</protein>
<keyword evidence="4 6" id="KW-0472">Membrane</keyword>
<evidence type="ECO:0000256" key="2">
    <source>
        <dbReference type="ARBA" id="ARBA00022692"/>
    </source>
</evidence>
<dbReference type="GO" id="GO:0016020">
    <property type="term" value="C:membrane"/>
    <property type="evidence" value="ECO:0007669"/>
    <property type="project" value="UniProtKB-SubCell"/>
</dbReference>
<accession>A0A5N5D3B8</accession>
<evidence type="ECO:0000256" key="5">
    <source>
        <dbReference type="SAM" id="MobiDB-lite"/>
    </source>
</evidence>
<feature type="compositionally biased region" description="Acidic residues" evidence="5">
    <location>
        <begin position="265"/>
        <end position="279"/>
    </location>
</feature>
<dbReference type="InterPro" id="IPR045863">
    <property type="entry name" value="CorA_TM1_TM2"/>
</dbReference>
<dbReference type="Gene3D" id="1.20.58.340">
    <property type="entry name" value="Magnesium transport protein CorA, transmembrane region"/>
    <property type="match status" value="1"/>
</dbReference>
<feature type="transmembrane region" description="Helical" evidence="6">
    <location>
        <begin position="148"/>
        <end position="173"/>
    </location>
</feature>
<keyword evidence="8" id="KW-1185">Reference proteome</keyword>
<dbReference type="InterPro" id="IPR002523">
    <property type="entry name" value="MgTranspt_CorA/ZnTranspt_ZntB"/>
</dbReference>
<gene>
    <name evidence="7" type="ORF">DBV05_g9128</name>
</gene>
<keyword evidence="3 6" id="KW-1133">Transmembrane helix</keyword>
<feature type="transmembrane region" description="Helical" evidence="6">
    <location>
        <begin position="110"/>
        <end position="136"/>
    </location>
</feature>
<reference evidence="7 8" key="1">
    <citation type="journal article" date="2019" name="Sci. Rep.">
        <title>A multi-omics analysis of the grapevine pathogen Lasiodiplodia theobromae reveals that temperature affects the expression of virulence- and pathogenicity-related genes.</title>
        <authorList>
            <person name="Felix C."/>
            <person name="Meneses R."/>
            <person name="Goncalves M.F.M."/>
            <person name="Tilleman L."/>
            <person name="Duarte A.S."/>
            <person name="Jorrin-Novo J.V."/>
            <person name="Van de Peer Y."/>
            <person name="Deforce D."/>
            <person name="Van Nieuwerburgh F."/>
            <person name="Esteves A.C."/>
            <person name="Alves A."/>
        </authorList>
    </citation>
    <scope>NUCLEOTIDE SEQUENCE [LARGE SCALE GENOMIC DNA]</scope>
    <source>
        <strain evidence="7 8">LA-SOL3</strain>
    </source>
</reference>
<comment type="caution">
    <text evidence="7">The sequence shown here is derived from an EMBL/GenBank/DDBJ whole genome shotgun (WGS) entry which is preliminary data.</text>
</comment>
<dbReference type="OrthoDB" id="341259at2759"/>
<dbReference type="PANTHER" id="PTHR47685:SF1">
    <property type="entry name" value="MAGNESIUM TRANSPORT PROTEIN CORA"/>
    <property type="match status" value="1"/>
</dbReference>
<dbReference type="SUPFAM" id="SSF144083">
    <property type="entry name" value="Magnesium transport protein CorA, transmembrane region"/>
    <property type="match status" value="1"/>
</dbReference>
<name>A0A5N5D3B8_9PEZI</name>
<dbReference type="EMBL" id="VCHE01000083">
    <property type="protein sequence ID" value="KAB2572179.1"/>
    <property type="molecule type" value="Genomic_DNA"/>
</dbReference>
<evidence type="ECO:0000256" key="1">
    <source>
        <dbReference type="ARBA" id="ARBA00004141"/>
    </source>
</evidence>
<dbReference type="InterPro" id="IPR050829">
    <property type="entry name" value="CorA_MIT"/>
</dbReference>
<keyword evidence="2 6" id="KW-0812">Transmembrane</keyword>